<name>A0ABQ5ANB1_9ASTR</name>
<keyword evidence="3" id="KW-1185">Reference proteome</keyword>
<reference evidence="2" key="2">
    <citation type="submission" date="2022-01" db="EMBL/GenBank/DDBJ databases">
        <authorList>
            <person name="Yamashiro T."/>
            <person name="Shiraishi A."/>
            <person name="Satake H."/>
            <person name="Nakayama K."/>
        </authorList>
    </citation>
    <scope>NUCLEOTIDE SEQUENCE</scope>
</reference>
<dbReference type="Proteomes" id="UP001151760">
    <property type="component" value="Unassembled WGS sequence"/>
</dbReference>
<comment type="caution">
    <text evidence="2">The sequence shown here is derived from an EMBL/GenBank/DDBJ whole genome shotgun (WGS) entry which is preliminary data.</text>
</comment>
<dbReference type="EMBL" id="BQNB010012389">
    <property type="protein sequence ID" value="GJT02982.1"/>
    <property type="molecule type" value="Genomic_DNA"/>
</dbReference>
<feature type="domain" description="Reverse transcriptase zinc-binding" evidence="1">
    <location>
        <begin position="4"/>
        <end position="93"/>
    </location>
</feature>
<reference evidence="2" key="1">
    <citation type="journal article" date="2022" name="Int. J. Mol. Sci.">
        <title>Draft Genome of Tanacetum Coccineum: Genomic Comparison of Closely Related Tanacetum-Family Plants.</title>
        <authorList>
            <person name="Yamashiro T."/>
            <person name="Shiraishi A."/>
            <person name="Nakayama K."/>
            <person name="Satake H."/>
        </authorList>
    </citation>
    <scope>NUCLEOTIDE SEQUENCE</scope>
</reference>
<dbReference type="Pfam" id="PF13966">
    <property type="entry name" value="zf-RVT"/>
    <property type="match status" value="1"/>
</dbReference>
<dbReference type="InterPro" id="IPR026960">
    <property type="entry name" value="RVT-Znf"/>
</dbReference>
<evidence type="ECO:0000313" key="3">
    <source>
        <dbReference type="Proteomes" id="UP001151760"/>
    </source>
</evidence>
<gene>
    <name evidence="2" type="ORF">Tco_0824151</name>
</gene>
<protein>
    <submittedName>
        <fullName evidence="2">Homeodomain-like protein</fullName>
    </submittedName>
</protein>
<organism evidence="2 3">
    <name type="scientific">Tanacetum coccineum</name>
    <dbReference type="NCBI Taxonomy" id="301880"/>
    <lineage>
        <taxon>Eukaryota</taxon>
        <taxon>Viridiplantae</taxon>
        <taxon>Streptophyta</taxon>
        <taxon>Embryophyta</taxon>
        <taxon>Tracheophyta</taxon>
        <taxon>Spermatophyta</taxon>
        <taxon>Magnoliopsida</taxon>
        <taxon>eudicotyledons</taxon>
        <taxon>Gunneridae</taxon>
        <taxon>Pentapetalae</taxon>
        <taxon>asterids</taxon>
        <taxon>campanulids</taxon>
        <taxon>Asterales</taxon>
        <taxon>Asteraceae</taxon>
        <taxon>Asteroideae</taxon>
        <taxon>Anthemideae</taxon>
        <taxon>Anthemidinae</taxon>
        <taxon>Tanacetum</taxon>
    </lineage>
</organism>
<evidence type="ECO:0000313" key="2">
    <source>
        <dbReference type="EMBL" id="GJT02982.1"/>
    </source>
</evidence>
<accession>A0ABQ5ANB1</accession>
<proteinExistence type="predicted"/>
<sequence length="167" mass="19672">MIDFSVKCAWEVLRQRGIEVPWLHTVWVSHAIPRHAFHLWLVMRRSLKTQDKSRQWDVAPTIDITQVRCSLCGMQPDSHEHLSFECSYLSKVWTLIRGLVGMDVVPPILDNILAWLFKNNRRTPEELRDAIVVTVRLKLTTFRFKNKAEVHSLLSLWKMPTSFRFYG</sequence>
<evidence type="ECO:0000259" key="1">
    <source>
        <dbReference type="Pfam" id="PF13966"/>
    </source>
</evidence>